<keyword evidence="2" id="KW-1185">Reference proteome</keyword>
<evidence type="ECO:0000313" key="1">
    <source>
        <dbReference type="EMBL" id="CAK7335620.1"/>
    </source>
</evidence>
<evidence type="ECO:0000313" key="2">
    <source>
        <dbReference type="Proteomes" id="UP001314170"/>
    </source>
</evidence>
<sequence length="92" mass="10392">MSNLFLSAILEEKQDSVREADAQATQSRLKTLQGYDSQIPCNDAVNIDKLQLAQPWLLAEPLTKAKMVTQKLRRDGRCNAFVNNDLVSNFRP</sequence>
<comment type="caution">
    <text evidence="1">The sequence shown here is derived from an EMBL/GenBank/DDBJ whole genome shotgun (WGS) entry which is preliminary data.</text>
</comment>
<organism evidence="1 2">
    <name type="scientific">Dovyalis caffra</name>
    <dbReference type="NCBI Taxonomy" id="77055"/>
    <lineage>
        <taxon>Eukaryota</taxon>
        <taxon>Viridiplantae</taxon>
        <taxon>Streptophyta</taxon>
        <taxon>Embryophyta</taxon>
        <taxon>Tracheophyta</taxon>
        <taxon>Spermatophyta</taxon>
        <taxon>Magnoliopsida</taxon>
        <taxon>eudicotyledons</taxon>
        <taxon>Gunneridae</taxon>
        <taxon>Pentapetalae</taxon>
        <taxon>rosids</taxon>
        <taxon>fabids</taxon>
        <taxon>Malpighiales</taxon>
        <taxon>Salicaceae</taxon>
        <taxon>Flacourtieae</taxon>
        <taxon>Dovyalis</taxon>
    </lineage>
</organism>
<proteinExistence type="predicted"/>
<gene>
    <name evidence="1" type="ORF">DCAF_LOCUS10618</name>
</gene>
<reference evidence="1 2" key="1">
    <citation type="submission" date="2024-01" db="EMBL/GenBank/DDBJ databases">
        <authorList>
            <person name="Waweru B."/>
        </authorList>
    </citation>
    <scope>NUCLEOTIDE SEQUENCE [LARGE SCALE GENOMIC DNA]</scope>
</reference>
<dbReference type="EMBL" id="CAWUPB010000994">
    <property type="protein sequence ID" value="CAK7335620.1"/>
    <property type="molecule type" value="Genomic_DNA"/>
</dbReference>
<dbReference type="AlphaFoldDB" id="A0AAV1RIA2"/>
<accession>A0AAV1RIA2</accession>
<name>A0AAV1RIA2_9ROSI</name>
<dbReference type="Proteomes" id="UP001314170">
    <property type="component" value="Unassembled WGS sequence"/>
</dbReference>
<protein>
    <submittedName>
        <fullName evidence="1">Uncharacterized protein</fullName>
    </submittedName>
</protein>